<evidence type="ECO:0000256" key="3">
    <source>
        <dbReference type="ARBA" id="ARBA00022989"/>
    </source>
</evidence>
<dbReference type="Pfam" id="PF01040">
    <property type="entry name" value="UbiA"/>
    <property type="match status" value="1"/>
</dbReference>
<feature type="transmembrane region" description="Helical" evidence="5">
    <location>
        <begin position="238"/>
        <end position="257"/>
    </location>
</feature>
<dbReference type="RefSeq" id="WP_359654114.1">
    <property type="nucleotide sequence ID" value="NZ_JBEXZP010000035.1"/>
</dbReference>
<accession>A0ABV2W060</accession>
<dbReference type="InterPro" id="IPR044878">
    <property type="entry name" value="UbiA_sf"/>
</dbReference>
<dbReference type="InterPro" id="IPR000537">
    <property type="entry name" value="UbiA_prenyltransferase"/>
</dbReference>
<keyword evidence="2 5" id="KW-0812">Transmembrane</keyword>
<evidence type="ECO:0000256" key="1">
    <source>
        <dbReference type="ARBA" id="ARBA00004141"/>
    </source>
</evidence>
<keyword evidence="4 5" id="KW-0472">Membrane</keyword>
<protein>
    <submittedName>
        <fullName evidence="6">UbiA family prenyltransferase</fullName>
    </submittedName>
</protein>
<evidence type="ECO:0000256" key="5">
    <source>
        <dbReference type="SAM" id="Phobius"/>
    </source>
</evidence>
<sequence length="289" mass="29615">MLRLSLKESRPAVLMAFQLRYSAGVALAVPAAPIGTSLPVLPVLLGAFSWFCAIFYTYLYNGCTDVREDRVNGSRRPIAGGRLPLDAALAVARGALCAALVSAALAGLGTLLLCAVLLLLGHAYSAPGTAWKNRTSRAMGTVLFSGLLTYCAGPVALGVPPHVPTLLVVSVAMSLWMALVGAVAKDLSDIAGDTAVGRRTWAVTLGERRTRALVAAGALAVGLGFTGAALLWAPALLATALVVLVGGAAVAAVTLRGGSGSPGARRRPYRLFMLTQHLAHAALLGQAVV</sequence>
<feature type="transmembrane region" description="Helical" evidence="5">
    <location>
        <begin position="212"/>
        <end position="232"/>
    </location>
</feature>
<dbReference type="PANTHER" id="PTHR42723">
    <property type="entry name" value="CHLOROPHYLL SYNTHASE"/>
    <property type="match status" value="1"/>
</dbReference>
<reference evidence="6 7" key="1">
    <citation type="submission" date="2024-06" db="EMBL/GenBank/DDBJ databases">
        <title>The Natural Products Discovery Center: Release of the First 8490 Sequenced Strains for Exploring Actinobacteria Biosynthetic Diversity.</title>
        <authorList>
            <person name="Kalkreuter E."/>
            <person name="Kautsar S.A."/>
            <person name="Yang D."/>
            <person name="Bader C.D."/>
            <person name="Teijaro C.N."/>
            <person name="Fluegel L."/>
            <person name="Davis C.M."/>
            <person name="Simpson J.R."/>
            <person name="Lauterbach L."/>
            <person name="Steele A.D."/>
            <person name="Gui C."/>
            <person name="Meng S."/>
            <person name="Li G."/>
            <person name="Viehrig K."/>
            <person name="Ye F."/>
            <person name="Su P."/>
            <person name="Kiefer A.F."/>
            <person name="Nichols A."/>
            <person name="Cepeda A.J."/>
            <person name="Yan W."/>
            <person name="Fan B."/>
            <person name="Jiang Y."/>
            <person name="Adhikari A."/>
            <person name="Zheng C.-J."/>
            <person name="Schuster L."/>
            <person name="Cowan T.M."/>
            <person name="Smanski M.J."/>
            <person name="Chevrette M.G."/>
            <person name="De Carvalho L.P.S."/>
            <person name="Shen B."/>
        </authorList>
    </citation>
    <scope>NUCLEOTIDE SEQUENCE [LARGE SCALE GENOMIC DNA]</scope>
    <source>
        <strain evidence="6 7">NPDC006337</strain>
    </source>
</reference>
<proteinExistence type="predicted"/>
<gene>
    <name evidence="6" type="ORF">ABZ508_06045</name>
</gene>
<feature type="transmembrane region" description="Helical" evidence="5">
    <location>
        <begin position="38"/>
        <end position="60"/>
    </location>
</feature>
<comment type="subcellular location">
    <subcellularLocation>
        <location evidence="1">Membrane</location>
        <topology evidence="1">Multi-pass membrane protein</topology>
    </subcellularLocation>
</comment>
<feature type="transmembrane region" description="Helical" evidence="5">
    <location>
        <begin position="163"/>
        <end position="184"/>
    </location>
</feature>
<keyword evidence="3 5" id="KW-1133">Transmembrane helix</keyword>
<dbReference type="Proteomes" id="UP001550378">
    <property type="component" value="Unassembled WGS sequence"/>
</dbReference>
<dbReference type="PANTHER" id="PTHR42723:SF1">
    <property type="entry name" value="CHLOROPHYLL SYNTHASE, CHLOROPLASTIC"/>
    <property type="match status" value="1"/>
</dbReference>
<evidence type="ECO:0000313" key="7">
    <source>
        <dbReference type="Proteomes" id="UP001550378"/>
    </source>
</evidence>
<dbReference type="EMBL" id="JBEXZR010000003">
    <property type="protein sequence ID" value="MEU0706930.1"/>
    <property type="molecule type" value="Genomic_DNA"/>
</dbReference>
<dbReference type="InterPro" id="IPR050475">
    <property type="entry name" value="Prenyltransferase_related"/>
</dbReference>
<evidence type="ECO:0000256" key="4">
    <source>
        <dbReference type="ARBA" id="ARBA00023136"/>
    </source>
</evidence>
<organism evidence="6 7">
    <name type="scientific">Streptomyces lavendulocolor</name>
    <dbReference type="NCBI Taxonomy" id="67316"/>
    <lineage>
        <taxon>Bacteria</taxon>
        <taxon>Bacillati</taxon>
        <taxon>Actinomycetota</taxon>
        <taxon>Actinomycetes</taxon>
        <taxon>Kitasatosporales</taxon>
        <taxon>Streptomycetaceae</taxon>
        <taxon>Streptomyces</taxon>
    </lineage>
</organism>
<evidence type="ECO:0000313" key="6">
    <source>
        <dbReference type="EMBL" id="MEU0706930.1"/>
    </source>
</evidence>
<feature type="transmembrane region" description="Helical" evidence="5">
    <location>
        <begin position="107"/>
        <end position="126"/>
    </location>
</feature>
<comment type="caution">
    <text evidence="6">The sequence shown here is derived from an EMBL/GenBank/DDBJ whole genome shotgun (WGS) entry which is preliminary data.</text>
</comment>
<dbReference type="Gene3D" id="1.10.357.140">
    <property type="entry name" value="UbiA prenyltransferase"/>
    <property type="match status" value="1"/>
</dbReference>
<evidence type="ECO:0000256" key="2">
    <source>
        <dbReference type="ARBA" id="ARBA00022692"/>
    </source>
</evidence>
<keyword evidence="7" id="KW-1185">Reference proteome</keyword>
<name>A0ABV2W060_9ACTN</name>